<name>A0A4Q8ADV3_9MICC</name>
<gene>
    <name evidence="1" type="ORF">EV380_1927</name>
</gene>
<accession>A0A4Q8ADV3</accession>
<dbReference type="Proteomes" id="UP000292685">
    <property type="component" value="Unassembled WGS sequence"/>
</dbReference>
<dbReference type="AlphaFoldDB" id="A0A4Q8ADV3"/>
<dbReference type="RefSeq" id="WP_165391925.1">
    <property type="nucleotide sequence ID" value="NZ_PGGT01000002.1"/>
</dbReference>
<reference evidence="1 2" key="1">
    <citation type="submission" date="2019-02" db="EMBL/GenBank/DDBJ databases">
        <title>Sequencing the genomes of 1000 actinobacteria strains.</title>
        <authorList>
            <person name="Klenk H.-P."/>
        </authorList>
    </citation>
    <scope>NUCLEOTIDE SEQUENCE [LARGE SCALE GENOMIC DNA]</scope>
    <source>
        <strain evidence="1 2">DSM 17364</strain>
    </source>
</reference>
<evidence type="ECO:0000313" key="2">
    <source>
        <dbReference type="Proteomes" id="UP000292685"/>
    </source>
</evidence>
<comment type="caution">
    <text evidence="1">The sequence shown here is derived from an EMBL/GenBank/DDBJ whole genome shotgun (WGS) entry which is preliminary data.</text>
</comment>
<keyword evidence="2" id="KW-1185">Reference proteome</keyword>
<proteinExistence type="predicted"/>
<sequence>MTGMKHRPATADFRAPRLLEAAQFERAYLTFGLERFNQRSEKNSGHPRLSVH</sequence>
<dbReference type="EMBL" id="SHLA01000001">
    <property type="protein sequence ID" value="RZU62334.1"/>
    <property type="molecule type" value="Genomic_DNA"/>
</dbReference>
<evidence type="ECO:0000313" key="1">
    <source>
        <dbReference type="EMBL" id="RZU62334.1"/>
    </source>
</evidence>
<organism evidence="1 2">
    <name type="scientific">Zhihengliuella halotolerans</name>
    <dbReference type="NCBI Taxonomy" id="370736"/>
    <lineage>
        <taxon>Bacteria</taxon>
        <taxon>Bacillati</taxon>
        <taxon>Actinomycetota</taxon>
        <taxon>Actinomycetes</taxon>
        <taxon>Micrococcales</taxon>
        <taxon>Micrococcaceae</taxon>
        <taxon>Zhihengliuella</taxon>
    </lineage>
</organism>
<protein>
    <submittedName>
        <fullName evidence="1">Uncharacterized protein</fullName>
    </submittedName>
</protein>